<dbReference type="GO" id="GO:0006508">
    <property type="term" value="P:proteolysis"/>
    <property type="evidence" value="ECO:0007669"/>
    <property type="project" value="UniProtKB-KW"/>
</dbReference>
<keyword evidence="4" id="KW-1133">Transmembrane helix</keyword>
<evidence type="ECO:0000259" key="8">
    <source>
        <dbReference type="SMART" id="SM00244"/>
    </source>
</evidence>
<dbReference type="CDD" id="cd03405">
    <property type="entry name" value="SPFH_HflC"/>
    <property type="match status" value="1"/>
</dbReference>
<dbReference type="PANTHER" id="PTHR42911">
    <property type="entry name" value="MODULATOR OF FTSH PROTEASE HFLC"/>
    <property type="match status" value="1"/>
</dbReference>
<evidence type="ECO:0000256" key="3">
    <source>
        <dbReference type="ARBA" id="ARBA00022692"/>
    </source>
</evidence>
<dbReference type="Gene3D" id="3.30.479.30">
    <property type="entry name" value="Band 7 domain"/>
    <property type="match status" value="1"/>
</dbReference>
<keyword evidence="5" id="KW-0472">Membrane</keyword>
<keyword evidence="9" id="KW-0378">Hydrolase</keyword>
<keyword evidence="7" id="KW-0732">Signal</keyword>
<proteinExistence type="inferred from homology"/>
<dbReference type="InterPro" id="IPR036013">
    <property type="entry name" value="Band_7/SPFH_dom_sf"/>
</dbReference>
<comment type="subcellular location">
    <subcellularLocation>
        <location evidence="1">Membrane</location>
        <topology evidence="1">Single-pass membrane protein</topology>
    </subcellularLocation>
</comment>
<dbReference type="EMBL" id="BAAAEU010000024">
    <property type="protein sequence ID" value="GAA0720477.1"/>
    <property type="molecule type" value="Genomic_DNA"/>
</dbReference>
<dbReference type="SMART" id="SM00244">
    <property type="entry name" value="PHB"/>
    <property type="match status" value="1"/>
</dbReference>
<comment type="function">
    <text evidence="6">HflC and HflK could regulate a protease.</text>
</comment>
<organism evidence="9 10">
    <name type="scientific">Dokdonella soli</name>
    <dbReference type="NCBI Taxonomy" id="529810"/>
    <lineage>
        <taxon>Bacteria</taxon>
        <taxon>Pseudomonadati</taxon>
        <taxon>Pseudomonadota</taxon>
        <taxon>Gammaproteobacteria</taxon>
        <taxon>Lysobacterales</taxon>
        <taxon>Rhodanobacteraceae</taxon>
        <taxon>Dokdonella</taxon>
    </lineage>
</organism>
<dbReference type="Proteomes" id="UP001501523">
    <property type="component" value="Unassembled WGS sequence"/>
</dbReference>
<name>A0ABN1ISJ8_9GAMM</name>
<dbReference type="RefSeq" id="WP_343792557.1">
    <property type="nucleotide sequence ID" value="NZ_BAAAEU010000024.1"/>
</dbReference>
<reference evidence="9 10" key="1">
    <citation type="journal article" date="2019" name="Int. J. Syst. Evol. Microbiol.">
        <title>The Global Catalogue of Microorganisms (GCM) 10K type strain sequencing project: providing services to taxonomists for standard genome sequencing and annotation.</title>
        <authorList>
            <consortium name="The Broad Institute Genomics Platform"/>
            <consortium name="The Broad Institute Genome Sequencing Center for Infectious Disease"/>
            <person name="Wu L."/>
            <person name="Ma J."/>
        </authorList>
    </citation>
    <scope>NUCLEOTIDE SEQUENCE [LARGE SCALE GENOMIC DNA]</scope>
    <source>
        <strain evidence="9 10">JCM 15421</strain>
    </source>
</reference>
<keyword evidence="9" id="KW-0645">Protease</keyword>
<dbReference type="SUPFAM" id="SSF117892">
    <property type="entry name" value="Band 7/SPFH domain"/>
    <property type="match status" value="1"/>
</dbReference>
<evidence type="ECO:0000256" key="4">
    <source>
        <dbReference type="ARBA" id="ARBA00022989"/>
    </source>
</evidence>
<protein>
    <recommendedName>
        <fullName evidence="6">Protein HflC</fullName>
    </recommendedName>
</protein>
<comment type="similarity">
    <text evidence="2 6">Belongs to the band 7/mec-2 family. HflC subfamily.</text>
</comment>
<dbReference type="NCBIfam" id="TIGR01932">
    <property type="entry name" value="hflC"/>
    <property type="match status" value="1"/>
</dbReference>
<evidence type="ECO:0000256" key="5">
    <source>
        <dbReference type="ARBA" id="ARBA00023136"/>
    </source>
</evidence>
<keyword evidence="10" id="KW-1185">Reference proteome</keyword>
<accession>A0ABN1ISJ8</accession>
<feature type="chain" id="PRO_5045042222" description="Protein HflC" evidence="7">
    <location>
        <begin position="23"/>
        <end position="286"/>
    </location>
</feature>
<dbReference type="PIRSF" id="PIRSF005651">
    <property type="entry name" value="HflC"/>
    <property type="match status" value="1"/>
</dbReference>
<dbReference type="InterPro" id="IPR001107">
    <property type="entry name" value="Band_7"/>
</dbReference>
<sequence length="286" mass="31894">MRFVSLVIALVAVLIASNSAFVVNEGQTAILLQFGRIVQTGFTPGLHFKLPLIQQAQRFDKRVLTLDSAPERYLTSEKKDVNIDFFVKWRIADPSKFYVTVAGDENRAQQRVGPIVKEGLRTAVNSRTLQELVSGGRADVTQHLVSEANRATQSLGIEVIDLRIKRIDLPEDGTVIGSVYERMRSERKKVASQLRAEGAEASKTIKADADRQVQVINAEAYRDAEKIRGEGDATASQTYAAAYGKNPDFFAFYRSLEAYREAFATPNGMLVLDPKSEFLRYLQDSK</sequence>
<feature type="domain" description="Band 7" evidence="8">
    <location>
        <begin position="18"/>
        <end position="183"/>
    </location>
</feature>
<keyword evidence="3" id="KW-0812">Transmembrane</keyword>
<gene>
    <name evidence="9" type="ORF">GCM10009105_29930</name>
</gene>
<dbReference type="Pfam" id="PF01145">
    <property type="entry name" value="Band_7"/>
    <property type="match status" value="1"/>
</dbReference>
<dbReference type="PANTHER" id="PTHR42911:SF1">
    <property type="entry name" value="MODULATOR OF FTSH PROTEASE HFLC"/>
    <property type="match status" value="1"/>
</dbReference>
<evidence type="ECO:0000256" key="6">
    <source>
        <dbReference type="PIRNR" id="PIRNR005651"/>
    </source>
</evidence>
<dbReference type="InterPro" id="IPR010200">
    <property type="entry name" value="HflC"/>
</dbReference>
<evidence type="ECO:0000256" key="1">
    <source>
        <dbReference type="ARBA" id="ARBA00004167"/>
    </source>
</evidence>
<feature type="signal peptide" evidence="7">
    <location>
        <begin position="1"/>
        <end position="22"/>
    </location>
</feature>
<comment type="caution">
    <text evidence="9">The sequence shown here is derived from an EMBL/GenBank/DDBJ whole genome shotgun (WGS) entry which is preliminary data.</text>
</comment>
<evidence type="ECO:0000256" key="2">
    <source>
        <dbReference type="ARBA" id="ARBA00007862"/>
    </source>
</evidence>
<dbReference type="GO" id="GO:0008233">
    <property type="term" value="F:peptidase activity"/>
    <property type="evidence" value="ECO:0007669"/>
    <property type="project" value="UniProtKB-KW"/>
</dbReference>
<evidence type="ECO:0000313" key="9">
    <source>
        <dbReference type="EMBL" id="GAA0720477.1"/>
    </source>
</evidence>
<evidence type="ECO:0000313" key="10">
    <source>
        <dbReference type="Proteomes" id="UP001501523"/>
    </source>
</evidence>
<evidence type="ECO:0000256" key="7">
    <source>
        <dbReference type="SAM" id="SignalP"/>
    </source>
</evidence>